<comment type="subcellular location">
    <subcellularLocation>
        <location evidence="1">Cell envelope</location>
    </subcellularLocation>
</comment>
<sequence>MNRRLRMAPLAAAVASAALAFTACGASSEASGDAKGAGSGFVHEDARGKTVEIDGTPKTVVAQASAAAALWDNGYEVAGVYGDLPEPPNYLTGNLDVSKTKVLGKAWGEFNVEEYAAMNPDLLIDMTFDGEALWYAGEVEKQIDDLAPTLAMPLTGLSVTEQIEGFRALAEDLGADPEIDEAKAEFEDAVARIKAAVNKNPDVTVVAASTYGEEIYFANAPEHPDLAYLAELGVKFPKVSPDEQGIFEPVSLENISKYHADVLLVDARDLGGLEELKTKDIFKRLPAVAGGQQDLWYPAAPYSYQAYAEVFSGYADQLEAAQVLEQG</sequence>
<dbReference type="Gene3D" id="3.40.50.1980">
    <property type="entry name" value="Nitrogenase molybdenum iron protein domain"/>
    <property type="match status" value="2"/>
</dbReference>
<comment type="caution">
    <text evidence="7">The sequence shown here is derived from an EMBL/GenBank/DDBJ whole genome shotgun (WGS) entry which is preliminary data.</text>
</comment>
<feature type="chain" id="PRO_5039259502" evidence="5">
    <location>
        <begin position="21"/>
        <end position="327"/>
    </location>
</feature>
<dbReference type="GO" id="GO:0030288">
    <property type="term" value="C:outer membrane-bounded periplasmic space"/>
    <property type="evidence" value="ECO:0007669"/>
    <property type="project" value="TreeGrafter"/>
</dbReference>
<proteinExistence type="inferred from homology"/>
<keyword evidence="3" id="KW-0813">Transport</keyword>
<reference evidence="7 8" key="1">
    <citation type="submission" date="2020-08" db="EMBL/GenBank/DDBJ databases">
        <title>Genomic Encyclopedia of Type Strains, Phase III (KMG-III): the genomes of soil and plant-associated and newly described type strains.</title>
        <authorList>
            <person name="Whitman W."/>
        </authorList>
    </citation>
    <scope>NUCLEOTIDE SEQUENCE [LARGE SCALE GENOMIC DNA]</scope>
    <source>
        <strain evidence="7 8">CECT 3302</strain>
    </source>
</reference>
<accession>A0A7W5F9B2</accession>
<dbReference type="InterPro" id="IPR051313">
    <property type="entry name" value="Bact_iron-sidero_bind"/>
</dbReference>
<feature type="domain" description="Fe/B12 periplasmic-binding" evidence="6">
    <location>
        <begin position="58"/>
        <end position="326"/>
    </location>
</feature>
<keyword evidence="4 5" id="KW-0732">Signal</keyword>
<dbReference type="EMBL" id="JACHXG010000005">
    <property type="protein sequence ID" value="MBB3089817.1"/>
    <property type="molecule type" value="Genomic_DNA"/>
</dbReference>
<organism evidence="7 8">
    <name type="scientific">Nocardioides albus</name>
    <dbReference type="NCBI Taxonomy" id="1841"/>
    <lineage>
        <taxon>Bacteria</taxon>
        <taxon>Bacillati</taxon>
        <taxon>Actinomycetota</taxon>
        <taxon>Actinomycetes</taxon>
        <taxon>Propionibacteriales</taxon>
        <taxon>Nocardioidaceae</taxon>
        <taxon>Nocardioides</taxon>
    </lineage>
</organism>
<evidence type="ECO:0000256" key="4">
    <source>
        <dbReference type="ARBA" id="ARBA00022729"/>
    </source>
</evidence>
<evidence type="ECO:0000256" key="1">
    <source>
        <dbReference type="ARBA" id="ARBA00004196"/>
    </source>
</evidence>
<evidence type="ECO:0000259" key="6">
    <source>
        <dbReference type="PROSITE" id="PS50983"/>
    </source>
</evidence>
<dbReference type="Pfam" id="PF01497">
    <property type="entry name" value="Peripla_BP_2"/>
    <property type="match status" value="1"/>
</dbReference>
<evidence type="ECO:0000256" key="3">
    <source>
        <dbReference type="ARBA" id="ARBA00022448"/>
    </source>
</evidence>
<dbReference type="InterPro" id="IPR002491">
    <property type="entry name" value="ABC_transptr_periplasmic_BD"/>
</dbReference>
<evidence type="ECO:0000256" key="2">
    <source>
        <dbReference type="ARBA" id="ARBA00008814"/>
    </source>
</evidence>
<gene>
    <name evidence="7" type="ORF">FHS12_002766</name>
</gene>
<evidence type="ECO:0000256" key="5">
    <source>
        <dbReference type="SAM" id="SignalP"/>
    </source>
</evidence>
<evidence type="ECO:0000313" key="7">
    <source>
        <dbReference type="EMBL" id="MBB3089817.1"/>
    </source>
</evidence>
<dbReference type="SUPFAM" id="SSF53807">
    <property type="entry name" value="Helical backbone' metal receptor"/>
    <property type="match status" value="1"/>
</dbReference>
<evidence type="ECO:0000313" key="8">
    <source>
        <dbReference type="Proteomes" id="UP000577707"/>
    </source>
</evidence>
<dbReference type="RefSeq" id="WP_183545914.1">
    <property type="nucleotide sequence ID" value="NZ_JACHXG010000005.1"/>
</dbReference>
<comment type="similarity">
    <text evidence="2">Belongs to the bacterial solute-binding protein 8 family.</text>
</comment>
<feature type="signal peptide" evidence="5">
    <location>
        <begin position="1"/>
        <end position="20"/>
    </location>
</feature>
<dbReference type="AlphaFoldDB" id="A0A7W5F9B2"/>
<keyword evidence="8" id="KW-1185">Reference proteome</keyword>
<protein>
    <submittedName>
        <fullName evidence="7">Iron complex transport system substrate-binding protein</fullName>
    </submittedName>
</protein>
<dbReference type="PANTHER" id="PTHR30532:SF24">
    <property type="entry name" value="FERRIC ENTEROBACTIN-BINDING PERIPLASMIC PROTEIN FEPB"/>
    <property type="match status" value="1"/>
</dbReference>
<dbReference type="PANTHER" id="PTHR30532">
    <property type="entry name" value="IRON III DICITRATE-BINDING PERIPLASMIC PROTEIN"/>
    <property type="match status" value="1"/>
</dbReference>
<dbReference type="Proteomes" id="UP000577707">
    <property type="component" value="Unassembled WGS sequence"/>
</dbReference>
<name>A0A7W5F9B2_9ACTN</name>
<dbReference type="PROSITE" id="PS51257">
    <property type="entry name" value="PROKAR_LIPOPROTEIN"/>
    <property type="match status" value="1"/>
</dbReference>
<dbReference type="PROSITE" id="PS50983">
    <property type="entry name" value="FE_B12_PBP"/>
    <property type="match status" value="1"/>
</dbReference>
<dbReference type="GO" id="GO:1901678">
    <property type="term" value="P:iron coordination entity transport"/>
    <property type="evidence" value="ECO:0007669"/>
    <property type="project" value="UniProtKB-ARBA"/>
</dbReference>